<name>A0A5N5XBC6_9EURO</name>
<reference evidence="3 4" key="1">
    <citation type="submission" date="2019-04" db="EMBL/GenBank/DDBJ databases">
        <title>Friends and foes A comparative genomics study of 23 Aspergillus species from section Flavi.</title>
        <authorList>
            <consortium name="DOE Joint Genome Institute"/>
            <person name="Kjaerbolling I."/>
            <person name="Vesth T."/>
            <person name="Frisvad J.C."/>
            <person name="Nybo J.L."/>
            <person name="Theobald S."/>
            <person name="Kildgaard S."/>
            <person name="Isbrandt T."/>
            <person name="Kuo A."/>
            <person name="Sato A."/>
            <person name="Lyhne E.K."/>
            <person name="Kogle M.E."/>
            <person name="Wiebenga A."/>
            <person name="Kun R.S."/>
            <person name="Lubbers R.J."/>
            <person name="Makela M.R."/>
            <person name="Barry K."/>
            <person name="Chovatia M."/>
            <person name="Clum A."/>
            <person name="Daum C."/>
            <person name="Haridas S."/>
            <person name="He G."/>
            <person name="LaButti K."/>
            <person name="Lipzen A."/>
            <person name="Mondo S."/>
            <person name="Riley R."/>
            <person name="Salamov A."/>
            <person name="Simmons B.A."/>
            <person name="Magnuson J.K."/>
            <person name="Henrissat B."/>
            <person name="Mortensen U.H."/>
            <person name="Larsen T.O."/>
            <person name="Devries R.P."/>
            <person name="Grigoriev I.V."/>
            <person name="Machida M."/>
            <person name="Baker S.E."/>
            <person name="Andersen M.R."/>
        </authorList>
    </citation>
    <scope>NUCLEOTIDE SEQUENCE [LARGE SCALE GENOMIC DNA]</scope>
    <source>
        <strain evidence="3 4">CBS 151.66</strain>
    </source>
</reference>
<evidence type="ECO:0000259" key="2">
    <source>
        <dbReference type="Pfam" id="PF13391"/>
    </source>
</evidence>
<evidence type="ECO:0000313" key="4">
    <source>
        <dbReference type="Proteomes" id="UP000326565"/>
    </source>
</evidence>
<dbReference type="AlphaFoldDB" id="A0A5N5XBC6"/>
<dbReference type="OrthoDB" id="5416097at2759"/>
<dbReference type="InterPro" id="IPR003615">
    <property type="entry name" value="HNH_nuc"/>
</dbReference>
<dbReference type="Pfam" id="PF13391">
    <property type="entry name" value="HNH_2"/>
    <property type="match status" value="1"/>
</dbReference>
<dbReference type="Proteomes" id="UP000326565">
    <property type="component" value="Unassembled WGS sequence"/>
</dbReference>
<proteinExistence type="predicted"/>
<sequence>MASPESESSTLRAEIERNNTNALPELADPERAALIKQLSINLDLDQIGPGAYACLWLSNMERLQDIVRKAAEDPAAWSRVLITSDTTATLKAWMGRVRSTTKQSKERKNNATSSPSEADNTTALDSTPRSETAKKLCRERGNDTCLITQAGVPIEIAHIFPYSLGQREHVSDLRSVWITARLFWSKTEVKEWEQAILRSDGTETCSNLMALWSSVQGLWGRACFALRPLGMSSDLKALRVQFYWLSPRSYVNQVPITTPPTKPPILDHGPCNTRLWNCVTKEQFICSGDVLTFITKDPIKLPLPSIDFLRMQWALTQALAIRGAGEATDEDLYPDDYEYQGLEKIVP</sequence>
<feature type="domain" description="HNH nuclease" evidence="2">
    <location>
        <begin position="145"/>
        <end position="226"/>
    </location>
</feature>
<protein>
    <recommendedName>
        <fullName evidence="2">HNH nuclease domain-containing protein</fullName>
    </recommendedName>
</protein>
<dbReference type="EMBL" id="ML732178">
    <property type="protein sequence ID" value="KAB8076642.1"/>
    <property type="molecule type" value="Genomic_DNA"/>
</dbReference>
<keyword evidence="4" id="KW-1185">Reference proteome</keyword>
<gene>
    <name evidence="3" type="ORF">BDV29DRAFT_189284</name>
</gene>
<feature type="compositionally biased region" description="Polar residues" evidence="1">
    <location>
        <begin position="110"/>
        <end position="130"/>
    </location>
</feature>
<feature type="region of interest" description="Disordered" evidence="1">
    <location>
        <begin position="94"/>
        <end position="133"/>
    </location>
</feature>
<accession>A0A5N5XBC6</accession>
<evidence type="ECO:0000313" key="3">
    <source>
        <dbReference type="EMBL" id="KAB8076642.1"/>
    </source>
</evidence>
<organism evidence="3 4">
    <name type="scientific">Aspergillus leporis</name>
    <dbReference type="NCBI Taxonomy" id="41062"/>
    <lineage>
        <taxon>Eukaryota</taxon>
        <taxon>Fungi</taxon>
        <taxon>Dikarya</taxon>
        <taxon>Ascomycota</taxon>
        <taxon>Pezizomycotina</taxon>
        <taxon>Eurotiomycetes</taxon>
        <taxon>Eurotiomycetidae</taxon>
        <taxon>Eurotiales</taxon>
        <taxon>Aspergillaceae</taxon>
        <taxon>Aspergillus</taxon>
        <taxon>Aspergillus subgen. Circumdati</taxon>
    </lineage>
</organism>
<evidence type="ECO:0000256" key="1">
    <source>
        <dbReference type="SAM" id="MobiDB-lite"/>
    </source>
</evidence>